<accession>A0A060R7F3</accession>
<dbReference type="STRING" id="1433126.BN938_1095"/>
<dbReference type="GO" id="GO:0030527">
    <property type="term" value="F:structural constituent of chromatin"/>
    <property type="evidence" value="ECO:0007669"/>
    <property type="project" value="InterPro"/>
</dbReference>
<dbReference type="OrthoDB" id="9799835at2"/>
<dbReference type="KEGG" id="rbc:BN938_1095"/>
<dbReference type="EMBL" id="HG934468">
    <property type="protein sequence ID" value="CDN31191.1"/>
    <property type="molecule type" value="Genomic_DNA"/>
</dbReference>
<dbReference type="GO" id="GO:0005829">
    <property type="term" value="C:cytosol"/>
    <property type="evidence" value="ECO:0007669"/>
    <property type="project" value="TreeGrafter"/>
</dbReference>
<dbReference type="InterPro" id="IPR010992">
    <property type="entry name" value="IHF-like_DNA-bd_dom_sf"/>
</dbReference>
<evidence type="ECO:0000313" key="5">
    <source>
        <dbReference type="EMBL" id="CDN31191.1"/>
    </source>
</evidence>
<dbReference type="KEGG" id="rbc:BN938_1842"/>
<dbReference type="SUPFAM" id="SSF47729">
    <property type="entry name" value="IHF-like DNA-binding proteins"/>
    <property type="match status" value="1"/>
</dbReference>
<dbReference type="CDD" id="cd13836">
    <property type="entry name" value="IHF_B"/>
    <property type="match status" value="1"/>
</dbReference>
<dbReference type="Gene3D" id="4.10.520.10">
    <property type="entry name" value="IHF-like DNA-binding proteins"/>
    <property type="match status" value="1"/>
</dbReference>
<evidence type="ECO:0000313" key="6">
    <source>
        <dbReference type="EMBL" id="CDN31922.1"/>
    </source>
</evidence>
<evidence type="ECO:0000256" key="2">
    <source>
        <dbReference type="ARBA" id="ARBA00023067"/>
    </source>
</evidence>
<dbReference type="GO" id="GO:0030261">
    <property type="term" value="P:chromosome condensation"/>
    <property type="evidence" value="ECO:0007669"/>
    <property type="project" value="UniProtKB-KW"/>
</dbReference>
<dbReference type="PANTHER" id="PTHR33175">
    <property type="entry name" value="DNA-BINDING PROTEIN HU"/>
    <property type="match status" value="1"/>
</dbReference>
<evidence type="ECO:0000256" key="4">
    <source>
        <dbReference type="RuleBase" id="RU003939"/>
    </source>
</evidence>
<evidence type="ECO:0000313" key="7">
    <source>
        <dbReference type="Proteomes" id="UP000027616"/>
    </source>
</evidence>
<comment type="similarity">
    <text evidence="1 4">Belongs to the bacterial histone-like protein family.</text>
</comment>
<keyword evidence="2" id="KW-0226">DNA condensation</keyword>
<name>A0A060R7F3_9BACT</name>
<dbReference type="EMBL" id="HG934468">
    <property type="protein sequence ID" value="CDN31922.1"/>
    <property type="molecule type" value="Genomic_DNA"/>
</dbReference>
<evidence type="ECO:0000256" key="3">
    <source>
        <dbReference type="ARBA" id="ARBA00023125"/>
    </source>
</evidence>
<sequence>MTKAELISSVAKKTGIEKGTIAAVIEASMDSIKSTMAEGENIYLRGFGTFLIKERAEKVARNISKNTTITIPAHKIAAFKPAKEFQKVIK</sequence>
<proteinExistence type="inferred from homology"/>
<reference evidence="5" key="1">
    <citation type="submission" date="2014-01" db="EMBL/GenBank/DDBJ databases">
        <authorList>
            <person name="Nelson M."/>
        </authorList>
    </citation>
    <scope>NUCLEOTIDE SEQUENCE</scope>
</reference>
<dbReference type="PATRIC" id="fig|1433126.3.peg.1090"/>
<dbReference type="SMART" id="SM00411">
    <property type="entry name" value="BHL"/>
    <property type="match status" value="1"/>
</dbReference>
<protein>
    <submittedName>
        <fullName evidence="5">DNA-binding protein HU</fullName>
    </submittedName>
</protein>
<reference evidence="5 7" key="2">
    <citation type="journal article" date="2015" name="Genome Announc.">
        <title>Complete Genome Sequence of the Novel Leech Symbiont Mucinivorans hirudinis M3T.</title>
        <authorList>
            <person name="Nelson M.C."/>
            <person name="Bomar L."/>
            <person name="Graf J."/>
        </authorList>
    </citation>
    <scope>NUCLEOTIDE SEQUENCE [LARGE SCALE GENOMIC DNA]</scope>
    <source>
        <strain evidence="7">M3</strain>
    </source>
</reference>
<keyword evidence="7" id="KW-1185">Reference proteome</keyword>
<dbReference type="GO" id="GO:0003677">
    <property type="term" value="F:DNA binding"/>
    <property type="evidence" value="ECO:0007669"/>
    <property type="project" value="UniProtKB-KW"/>
</dbReference>
<keyword evidence="3 5" id="KW-0238">DNA-binding</keyword>
<dbReference type="AlphaFoldDB" id="A0A060R7F3"/>
<dbReference type="eggNOG" id="COG0776">
    <property type="taxonomic scope" value="Bacteria"/>
</dbReference>
<dbReference type="HOGENOM" id="CLU_105066_2_3_10"/>
<organism evidence="5 7">
    <name type="scientific">Mucinivorans hirudinis</name>
    <dbReference type="NCBI Taxonomy" id="1433126"/>
    <lineage>
        <taxon>Bacteria</taxon>
        <taxon>Pseudomonadati</taxon>
        <taxon>Bacteroidota</taxon>
        <taxon>Bacteroidia</taxon>
        <taxon>Bacteroidales</taxon>
        <taxon>Rikenellaceae</taxon>
        <taxon>Mucinivorans</taxon>
    </lineage>
</organism>
<dbReference type="PANTHER" id="PTHR33175:SF3">
    <property type="entry name" value="DNA-BINDING PROTEIN HU-BETA"/>
    <property type="match status" value="1"/>
</dbReference>
<dbReference type="InterPro" id="IPR000119">
    <property type="entry name" value="Hist_DNA-bd"/>
</dbReference>
<dbReference type="Pfam" id="PF00216">
    <property type="entry name" value="Bac_DNA_binding"/>
    <property type="match status" value="1"/>
</dbReference>
<gene>
    <name evidence="5" type="ORF">BN938_1095</name>
    <name evidence="6" type="ORF">BN938_1842</name>
</gene>
<dbReference type="Proteomes" id="UP000027616">
    <property type="component" value="Chromosome I"/>
</dbReference>
<evidence type="ECO:0000256" key="1">
    <source>
        <dbReference type="ARBA" id="ARBA00010529"/>
    </source>
</evidence>
<dbReference type="PRINTS" id="PR01727">
    <property type="entry name" value="DNABINDINGHU"/>
</dbReference>